<dbReference type="InterPro" id="IPR025110">
    <property type="entry name" value="AMP-bd_C"/>
</dbReference>
<comment type="similarity">
    <text evidence="1">Belongs to the ATP-dependent AMP-binding enzyme family.</text>
</comment>
<dbReference type="InterPro" id="IPR000873">
    <property type="entry name" value="AMP-dep_synth/lig_dom"/>
</dbReference>
<gene>
    <name evidence="5" type="ORF">PGB27_10300</name>
</gene>
<evidence type="ECO:0000256" key="1">
    <source>
        <dbReference type="ARBA" id="ARBA00006432"/>
    </source>
</evidence>
<dbReference type="RefSeq" id="WP_274200274.1">
    <property type="nucleotide sequence ID" value="NZ_JAQZAO010000004.1"/>
</dbReference>
<dbReference type="EMBL" id="JAQZAO010000004">
    <property type="protein sequence ID" value="MDD7965734.1"/>
    <property type="molecule type" value="Genomic_DNA"/>
</dbReference>
<feature type="domain" description="AMP-dependent synthetase/ligase" evidence="3">
    <location>
        <begin position="29"/>
        <end position="247"/>
    </location>
</feature>
<dbReference type="InterPro" id="IPR042099">
    <property type="entry name" value="ANL_N_sf"/>
</dbReference>
<proteinExistence type="inferred from homology"/>
<reference evidence="5 6" key="1">
    <citation type="submission" date="2023-02" db="EMBL/GenBank/DDBJ databases">
        <title>Genome sequencing required for Actinomycetospora new species description.</title>
        <authorList>
            <person name="Saimee Y."/>
            <person name="Duangmal K."/>
        </authorList>
    </citation>
    <scope>NUCLEOTIDE SEQUENCE [LARGE SCALE GENOMIC DNA]</scope>
    <source>
        <strain evidence="5 6">DW7H6</strain>
    </source>
</reference>
<dbReference type="Pfam" id="PF13193">
    <property type="entry name" value="AMP-binding_C"/>
    <property type="match status" value="1"/>
</dbReference>
<name>A0ABT5SSH5_9PSEU</name>
<dbReference type="SUPFAM" id="SSF56801">
    <property type="entry name" value="Acetyl-CoA synthetase-like"/>
    <property type="match status" value="1"/>
</dbReference>
<dbReference type="PROSITE" id="PS00455">
    <property type="entry name" value="AMP_BINDING"/>
    <property type="match status" value="1"/>
</dbReference>
<dbReference type="InterPro" id="IPR045851">
    <property type="entry name" value="AMP-bd_C_sf"/>
</dbReference>
<evidence type="ECO:0000259" key="3">
    <source>
        <dbReference type="Pfam" id="PF00501"/>
    </source>
</evidence>
<dbReference type="PANTHER" id="PTHR24096">
    <property type="entry name" value="LONG-CHAIN-FATTY-ACID--COA LIGASE"/>
    <property type="match status" value="1"/>
</dbReference>
<dbReference type="Pfam" id="PF00501">
    <property type="entry name" value="AMP-binding"/>
    <property type="match status" value="1"/>
</dbReference>
<keyword evidence="2" id="KW-0436">Ligase</keyword>
<dbReference type="Proteomes" id="UP001300763">
    <property type="component" value="Unassembled WGS sequence"/>
</dbReference>
<dbReference type="PANTHER" id="PTHR24096:SF149">
    <property type="entry name" value="AMP-BINDING DOMAIN-CONTAINING PROTEIN-RELATED"/>
    <property type="match status" value="1"/>
</dbReference>
<comment type="caution">
    <text evidence="5">The sequence shown here is derived from an EMBL/GenBank/DDBJ whole genome shotgun (WGS) entry which is preliminary data.</text>
</comment>
<dbReference type="Gene3D" id="3.30.300.30">
    <property type="match status" value="1"/>
</dbReference>
<feature type="domain" description="AMP-binding enzyme C-terminal" evidence="4">
    <location>
        <begin position="299"/>
        <end position="372"/>
    </location>
</feature>
<evidence type="ECO:0000256" key="2">
    <source>
        <dbReference type="ARBA" id="ARBA00022598"/>
    </source>
</evidence>
<evidence type="ECO:0000313" key="6">
    <source>
        <dbReference type="Proteomes" id="UP001300763"/>
    </source>
</evidence>
<sequence length="381" mass="40373">MTTVLSTAPVDGAVSLEDVLTRQPGHRSGEVAAEPSTVALLPFSSGTTGLPKGVELTHANLVAALRQAGRLMPLGPEDTTLAIAPFFHVLGAVVNLALPLTAGATVVTVPSFEPTSFLDLVERYRVRFLAVPPPLAVFLAHHPLARSHDLSSLRTVAVGGAPLTPSVQEALARRLPDAVVGQGWGLTETAACVCVPDRAAGGTRPGTVGRPVPSTALRVVDPHTGQDRGPGEVGELWVRGPQVMAGYRDRPDETRAVLDDDGWLRTGDLGQVEDDGTVVLLDRLKELIKVDAYQVAPAELEAVLVEHPAITDAGVVGRPHPRHGEEPVAYVVADPDLDLTAVQAWLSERVAPYKKIAQIVVVDQLPRTPSGKLLRRHLTRA</sequence>
<protein>
    <submittedName>
        <fullName evidence="5">AMP-binding protein</fullName>
    </submittedName>
</protein>
<dbReference type="InterPro" id="IPR020845">
    <property type="entry name" value="AMP-binding_CS"/>
</dbReference>
<accession>A0ABT5SSH5</accession>
<keyword evidence="6" id="KW-1185">Reference proteome</keyword>
<evidence type="ECO:0000259" key="4">
    <source>
        <dbReference type="Pfam" id="PF13193"/>
    </source>
</evidence>
<organism evidence="5 6">
    <name type="scientific">Actinomycetospora lemnae</name>
    <dbReference type="NCBI Taxonomy" id="3019891"/>
    <lineage>
        <taxon>Bacteria</taxon>
        <taxon>Bacillati</taxon>
        <taxon>Actinomycetota</taxon>
        <taxon>Actinomycetes</taxon>
        <taxon>Pseudonocardiales</taxon>
        <taxon>Pseudonocardiaceae</taxon>
        <taxon>Actinomycetospora</taxon>
    </lineage>
</organism>
<evidence type="ECO:0000313" key="5">
    <source>
        <dbReference type="EMBL" id="MDD7965734.1"/>
    </source>
</evidence>
<dbReference type="Gene3D" id="3.40.50.12780">
    <property type="entry name" value="N-terminal domain of ligase-like"/>
    <property type="match status" value="1"/>
</dbReference>